<dbReference type="Gene3D" id="3.30.2010.10">
    <property type="entry name" value="Metalloproteases ('zincins'), catalytic domain"/>
    <property type="match status" value="1"/>
</dbReference>
<evidence type="ECO:0000313" key="3">
    <source>
        <dbReference type="EMBL" id="SUZ09074.1"/>
    </source>
</evidence>
<dbReference type="HOGENOM" id="CLU_025898_1_0_1"/>
<evidence type="ECO:0000259" key="1">
    <source>
        <dbReference type="PROSITE" id="PS51397"/>
    </source>
</evidence>
<dbReference type="InterPro" id="IPR053136">
    <property type="entry name" value="UTP_pyrophosphatase-like"/>
</dbReference>
<evidence type="ECO:0000313" key="4">
    <source>
        <dbReference type="Proteomes" id="UP000053110"/>
    </source>
</evidence>
<accession>A0A061HJC0</accession>
<dbReference type="EMBL" id="UIGY01000039">
    <property type="protein sequence ID" value="SUZ09074.1"/>
    <property type="molecule type" value="Genomic_DNA"/>
</dbReference>
<dbReference type="PANTHER" id="PTHR30399:SF1">
    <property type="entry name" value="UTP PYROPHOSPHATASE"/>
    <property type="match status" value="1"/>
</dbReference>
<reference evidence="4" key="1">
    <citation type="journal article" date="2013" name="Nat. Genet.">
        <title>The wheat powdery mildew genome shows the unique evolution of an obligate biotroph.</title>
        <authorList>
            <person name="Wicker T."/>
            <person name="Oberhaensli S."/>
            <person name="Parlange F."/>
            <person name="Buchmann J.P."/>
            <person name="Shatalina M."/>
            <person name="Roffler S."/>
            <person name="Ben-David R."/>
            <person name="Dolezel J."/>
            <person name="Simkova H."/>
            <person name="Schulze-Lefert P."/>
            <person name="Spanu P.D."/>
            <person name="Bruggmann R."/>
            <person name="Amselem J."/>
            <person name="Quesneville H."/>
            <person name="Ver Loren van Themaat E."/>
            <person name="Paape T."/>
            <person name="Shimizu K.K."/>
            <person name="Keller B."/>
        </authorList>
    </citation>
    <scope>NUCLEOTIDE SEQUENCE [LARGE SCALE GENOMIC DNA]</scope>
    <source>
        <strain evidence="4">96224</strain>
    </source>
</reference>
<name>A0A061HJC0_BLUGR</name>
<reference evidence="2" key="2">
    <citation type="submission" date="2013-01" db="EMBL/GenBank/DDBJ databases">
        <title>The wheat powdery mildew genome reveals unique evolution of an obligate biotroph.</title>
        <authorList>
            <person name="Oberhaensli S."/>
            <person name="Wicker T."/>
            <person name="Keller B."/>
        </authorList>
    </citation>
    <scope>NUCLEOTIDE SEQUENCE</scope>
    <source>
        <strain evidence="2">96224</strain>
    </source>
</reference>
<evidence type="ECO:0000313" key="2">
    <source>
        <dbReference type="EMBL" id="EPQ65966.1"/>
    </source>
</evidence>
<dbReference type="Pfam" id="PF08325">
    <property type="entry name" value="WLM"/>
    <property type="match status" value="1"/>
</dbReference>
<dbReference type="AlphaFoldDB" id="A0A061HJC0"/>
<gene>
    <name evidence="2" type="ORF">BGT96224_512</name>
    <name evidence="3" type="ORF">BGT96224V2_LOCUS2256</name>
</gene>
<organism evidence="3">
    <name type="scientific">Blumeria graminis f. sp. tritici 96224</name>
    <dbReference type="NCBI Taxonomy" id="1268274"/>
    <lineage>
        <taxon>Eukaryota</taxon>
        <taxon>Fungi</taxon>
        <taxon>Dikarya</taxon>
        <taxon>Ascomycota</taxon>
        <taxon>Pezizomycotina</taxon>
        <taxon>Leotiomycetes</taxon>
        <taxon>Erysiphales</taxon>
        <taxon>Erysiphaceae</taxon>
        <taxon>Blumeria</taxon>
    </lineage>
</organism>
<dbReference type="InterPro" id="IPR013536">
    <property type="entry name" value="WLM_dom"/>
</dbReference>
<dbReference type="Proteomes" id="UP000053110">
    <property type="component" value="Unassembled WGS sequence"/>
</dbReference>
<sequence>MPLGWERINSKKSTPNKNIVFIKPRPGPDQSMSQDYLERIAAQCVPIMNKNFLSVVSLEEYEPNFEFWGRNFNHGEVIQLVLKSPTTGRWLPFKFVQMVMMHELAHCKQMNHSKAFWAVRNSYSNHVKELWAIGYTGEGLWGKGVLLKNEMISHENIEEGDIMPENLCGGTFRPKSYKKRKAKPTITYQERKERRILNKFGTNGKALGSDENMKSKLEKKSYHVQRPRVAASLRGRELRAAAALERAETLKQVPDIKAVEVVDPIDIESGSESENHSRLELNGGTDAENLQLLDKKCRDMVRVCEKEDQDNPDSKDEIQELLKLSSCNINKLPSRTTSEPAIQNTPKLEKSADQLKNKVRNTAFEIKSVKIESNESKQGTQEDQVNHLMCPVCSFSGNENSLTCAVCLHVLKPASMPNSWRCCDPRCSNKLYINSGDVAYCGICSGRRSSSPNI</sequence>
<proteinExistence type="predicted"/>
<dbReference type="EMBL" id="KE375012">
    <property type="protein sequence ID" value="EPQ65966.1"/>
    <property type="molecule type" value="Genomic_DNA"/>
</dbReference>
<dbReference type="PROSITE" id="PS51397">
    <property type="entry name" value="WLM"/>
    <property type="match status" value="1"/>
</dbReference>
<protein>
    <submittedName>
        <fullName evidence="3">Bgt-512</fullName>
    </submittedName>
</protein>
<dbReference type="PANTHER" id="PTHR30399">
    <property type="entry name" value="UNCHARACTERIZED PROTEIN YGJP"/>
    <property type="match status" value="1"/>
</dbReference>
<reference evidence="3" key="3">
    <citation type="submission" date="2018-07" db="EMBL/GenBank/DDBJ databases">
        <authorList>
            <person name="Quirk P.G."/>
            <person name="Krulwich T.A."/>
        </authorList>
    </citation>
    <scope>NUCLEOTIDE SEQUENCE</scope>
    <source>
        <strain evidence="3">96224</strain>
    </source>
</reference>
<feature type="domain" description="WLM" evidence="1">
    <location>
        <begin position="10"/>
        <end position="248"/>
    </location>
</feature>
<dbReference type="OrthoDB" id="447842at2759"/>